<evidence type="ECO:0000313" key="2">
    <source>
        <dbReference type="Proteomes" id="UP000217265"/>
    </source>
</evidence>
<dbReference type="SUPFAM" id="SSF53474">
    <property type="entry name" value="alpha/beta-Hydrolases"/>
    <property type="match status" value="1"/>
</dbReference>
<protein>
    <submittedName>
        <fullName evidence="1">Alpha/beta hydrolase</fullName>
    </submittedName>
</protein>
<keyword evidence="2" id="KW-1185">Reference proteome</keyword>
<reference evidence="1 2" key="1">
    <citation type="submission" date="2017-09" db="EMBL/GenBank/DDBJ databases">
        <title>Complete genome sequence of Verrucomicrobial strain HZ-65, isolated from freshwater.</title>
        <authorList>
            <person name="Choi A."/>
        </authorList>
    </citation>
    <scope>NUCLEOTIDE SEQUENCE [LARGE SCALE GENOMIC DNA]</scope>
    <source>
        <strain evidence="1 2">HZ-65</strain>
    </source>
</reference>
<organism evidence="1 2">
    <name type="scientific">Nibricoccus aquaticus</name>
    <dbReference type="NCBI Taxonomy" id="2576891"/>
    <lineage>
        <taxon>Bacteria</taxon>
        <taxon>Pseudomonadati</taxon>
        <taxon>Verrucomicrobiota</taxon>
        <taxon>Opitutia</taxon>
        <taxon>Opitutales</taxon>
        <taxon>Opitutaceae</taxon>
        <taxon>Nibricoccus</taxon>
    </lineage>
</organism>
<proteinExistence type="predicted"/>
<dbReference type="PANTHER" id="PTHR12277">
    <property type="entry name" value="ALPHA/BETA HYDROLASE DOMAIN-CONTAINING PROTEIN"/>
    <property type="match status" value="1"/>
</dbReference>
<keyword evidence="1" id="KW-0378">Hydrolase</keyword>
<dbReference type="EMBL" id="CP023344">
    <property type="protein sequence ID" value="ATC62627.1"/>
    <property type="molecule type" value="Genomic_DNA"/>
</dbReference>
<dbReference type="InterPro" id="IPR029058">
    <property type="entry name" value="AB_hydrolase_fold"/>
</dbReference>
<dbReference type="RefSeq" id="WP_096054262.1">
    <property type="nucleotide sequence ID" value="NZ_CP023344.1"/>
</dbReference>
<accession>A0A290Q2V2</accession>
<dbReference type="AlphaFoldDB" id="A0A290Q2V2"/>
<dbReference type="Gene3D" id="3.40.50.1820">
    <property type="entry name" value="alpha/beta hydrolase"/>
    <property type="match status" value="1"/>
</dbReference>
<gene>
    <name evidence="1" type="ORF">CMV30_00820</name>
</gene>
<dbReference type="KEGG" id="vbh:CMV30_00820"/>
<name>A0A290Q2V2_9BACT</name>
<evidence type="ECO:0000313" key="1">
    <source>
        <dbReference type="EMBL" id="ATC62627.1"/>
    </source>
</evidence>
<dbReference type="GO" id="GO:0016787">
    <property type="term" value="F:hydrolase activity"/>
    <property type="evidence" value="ECO:0007669"/>
    <property type="project" value="UniProtKB-KW"/>
</dbReference>
<dbReference type="OrthoDB" id="9777090at2"/>
<dbReference type="Proteomes" id="UP000217265">
    <property type="component" value="Chromosome"/>
</dbReference>
<sequence>MKILYALLALVVFAYGFLLLDVYFRQSTILYAATAETRPTTTLRSWTSGGQTLGYAREVRSPRTLWLMLHGNAGQAEHRDYILPLLDATDSLYVLEYPGFGLRPGKPSRESLNAAALEAYRHLRTQNPGTPIAVIGESIGSGPACELALASVPPDKIVLLTPFDTLANAAAARFRLLPIRLMLRDRWDNIAALRDYRGPVEIYAALEDDIIPFSHAQALATAHPGAVLHSLLGGHNNWPRHNTVRLTR</sequence>